<feature type="non-terminal residue" evidence="1">
    <location>
        <position position="1"/>
    </location>
</feature>
<accession>A0A2M7BR54</accession>
<evidence type="ECO:0000313" key="1">
    <source>
        <dbReference type="EMBL" id="PIV07969.1"/>
    </source>
</evidence>
<comment type="caution">
    <text evidence="1">The sequence shown here is derived from an EMBL/GenBank/DDBJ whole genome shotgun (WGS) entry which is preliminary data.</text>
</comment>
<dbReference type="AlphaFoldDB" id="A0A2M7BR54"/>
<evidence type="ECO:0000313" key="2">
    <source>
        <dbReference type="Proteomes" id="UP000230119"/>
    </source>
</evidence>
<proteinExistence type="predicted"/>
<gene>
    <name evidence="1" type="ORF">COS52_05205</name>
</gene>
<reference evidence="2" key="1">
    <citation type="submission" date="2017-09" db="EMBL/GenBank/DDBJ databases">
        <title>Depth-based differentiation of microbial function through sediment-hosted aquifers and enrichment of novel symbionts in the deep terrestrial subsurface.</title>
        <authorList>
            <person name="Probst A.J."/>
            <person name="Ladd B."/>
            <person name="Jarett J.K."/>
            <person name="Geller-Mcgrath D.E."/>
            <person name="Sieber C.M.K."/>
            <person name="Emerson J.B."/>
            <person name="Anantharaman K."/>
            <person name="Thomas B.C."/>
            <person name="Malmstrom R."/>
            <person name="Stieglmeier M."/>
            <person name="Klingl A."/>
            <person name="Woyke T."/>
            <person name="Ryan C.M."/>
            <person name="Banfield J.F."/>
        </authorList>
    </citation>
    <scope>NUCLEOTIDE SEQUENCE [LARGE SCALE GENOMIC DNA]</scope>
</reference>
<feature type="non-terminal residue" evidence="1">
    <location>
        <position position="72"/>
    </location>
</feature>
<sequence length="72" mass="8119">IGSKQNKELNTAAKKIIAEDLFSTTTNEFSQVEEIEFGKNYVFFTILISFDIASQKVIDAFLDKISKEKGIL</sequence>
<dbReference type="Proteomes" id="UP000230119">
    <property type="component" value="Unassembled WGS sequence"/>
</dbReference>
<dbReference type="EMBL" id="PEVA01000219">
    <property type="protein sequence ID" value="PIV07969.1"/>
    <property type="molecule type" value="Genomic_DNA"/>
</dbReference>
<protein>
    <submittedName>
        <fullName evidence="1">Uncharacterized protein</fullName>
    </submittedName>
</protein>
<organism evidence="1 2">
    <name type="scientific">Candidatus Roizmanbacteria bacterium CG03_land_8_20_14_0_80_39_12</name>
    <dbReference type="NCBI Taxonomy" id="1974847"/>
    <lineage>
        <taxon>Bacteria</taxon>
        <taxon>Candidatus Roizmaniibacteriota</taxon>
    </lineage>
</organism>
<name>A0A2M7BR54_9BACT</name>